<organism evidence="1 2">
    <name type="scientific">Planctomicrobium piriforme</name>
    <dbReference type="NCBI Taxonomy" id="1576369"/>
    <lineage>
        <taxon>Bacteria</taxon>
        <taxon>Pseudomonadati</taxon>
        <taxon>Planctomycetota</taxon>
        <taxon>Planctomycetia</taxon>
        <taxon>Planctomycetales</taxon>
        <taxon>Planctomycetaceae</taxon>
        <taxon>Planctomicrobium</taxon>
    </lineage>
</organism>
<dbReference type="STRING" id="1576369.SAMN05421753_12097"/>
<proteinExistence type="predicted"/>
<protein>
    <submittedName>
        <fullName evidence="1">Uncharacterized protein</fullName>
    </submittedName>
</protein>
<keyword evidence="2" id="KW-1185">Reference proteome</keyword>
<evidence type="ECO:0000313" key="2">
    <source>
        <dbReference type="Proteomes" id="UP000199518"/>
    </source>
</evidence>
<evidence type="ECO:0000313" key="1">
    <source>
        <dbReference type="EMBL" id="SFJ44335.1"/>
    </source>
</evidence>
<sequence length="63" mass="7493">MQSRWRLKLTVLLLMASSLMGGVAFWFSQPRLTEEERRLVGKWTIESYGSFYQQEFLLHRAVI</sequence>
<dbReference type="Proteomes" id="UP000199518">
    <property type="component" value="Unassembled WGS sequence"/>
</dbReference>
<reference evidence="2" key="1">
    <citation type="submission" date="2016-10" db="EMBL/GenBank/DDBJ databases">
        <authorList>
            <person name="Varghese N."/>
            <person name="Submissions S."/>
        </authorList>
    </citation>
    <scope>NUCLEOTIDE SEQUENCE [LARGE SCALE GENOMIC DNA]</scope>
    <source>
        <strain evidence="2">DSM 26348</strain>
    </source>
</reference>
<accession>A0A1I3RDL8</accession>
<dbReference type="AlphaFoldDB" id="A0A1I3RDL8"/>
<dbReference type="EMBL" id="FOQD01000020">
    <property type="protein sequence ID" value="SFJ44335.1"/>
    <property type="molecule type" value="Genomic_DNA"/>
</dbReference>
<name>A0A1I3RDL8_9PLAN</name>
<gene>
    <name evidence="1" type="ORF">SAMN05421753_12097</name>
</gene>